<dbReference type="Gene3D" id="3.30.70.250">
    <property type="entry name" value="Malonyl-CoA ACP transacylase, ACP-binding"/>
    <property type="match status" value="1"/>
</dbReference>
<reference evidence="7 8" key="1">
    <citation type="submission" date="2017-04" db="EMBL/GenBank/DDBJ databases">
        <authorList>
            <person name="Afonso C.L."/>
            <person name="Miller P.J."/>
            <person name="Scott M.A."/>
            <person name="Spackman E."/>
            <person name="Goraichik I."/>
            <person name="Dimitrov K.M."/>
            <person name="Suarez D.L."/>
            <person name="Swayne D.E."/>
        </authorList>
    </citation>
    <scope>NUCLEOTIDE SEQUENCE [LARGE SCALE GENOMIC DNA]</scope>
    <source>
        <strain evidence="7 8">DSM 12816</strain>
    </source>
</reference>
<gene>
    <name evidence="7" type="ORF">SAMN02745168_1724</name>
</gene>
<dbReference type="InterPro" id="IPR024925">
    <property type="entry name" value="Malonyl_CoA-ACP_transAc"/>
</dbReference>
<dbReference type="Pfam" id="PF00698">
    <property type="entry name" value="Acyl_transf_1"/>
    <property type="match status" value="1"/>
</dbReference>
<dbReference type="GO" id="GO:0006633">
    <property type="term" value="P:fatty acid biosynthetic process"/>
    <property type="evidence" value="ECO:0007669"/>
    <property type="project" value="TreeGrafter"/>
</dbReference>
<dbReference type="GO" id="GO:0004314">
    <property type="term" value="F:[acyl-carrier-protein] S-malonyltransferase activity"/>
    <property type="evidence" value="ECO:0007669"/>
    <property type="project" value="UniProtKB-EC"/>
</dbReference>
<dbReference type="EC" id="2.3.1.39" evidence="4"/>
<keyword evidence="1 4" id="KW-0808">Transferase</keyword>
<dbReference type="STRING" id="1122930.SAMN02745168_1724"/>
<dbReference type="SUPFAM" id="SSF55048">
    <property type="entry name" value="Probable ACP-binding domain of malonyl-CoA ACP transacylase"/>
    <property type="match status" value="1"/>
</dbReference>
<dbReference type="Proteomes" id="UP000192790">
    <property type="component" value="Unassembled WGS sequence"/>
</dbReference>
<proteinExistence type="inferred from homology"/>
<name>A0A1W2AHC4_9FIRM</name>
<dbReference type="EMBL" id="FWXW01000004">
    <property type="protein sequence ID" value="SMC60077.1"/>
    <property type="molecule type" value="Genomic_DNA"/>
</dbReference>
<protein>
    <recommendedName>
        <fullName evidence="4">Malonyl CoA-acyl carrier protein transacylase</fullName>
        <ecNumber evidence="4">2.3.1.39</ecNumber>
    </recommendedName>
</protein>
<evidence type="ECO:0000313" key="7">
    <source>
        <dbReference type="EMBL" id="SMC60077.1"/>
    </source>
</evidence>
<dbReference type="RefSeq" id="WP_084234423.1">
    <property type="nucleotide sequence ID" value="NZ_FWXW01000004.1"/>
</dbReference>
<organism evidence="7 8">
    <name type="scientific">Papillibacter cinnamivorans DSM 12816</name>
    <dbReference type="NCBI Taxonomy" id="1122930"/>
    <lineage>
        <taxon>Bacteria</taxon>
        <taxon>Bacillati</taxon>
        <taxon>Bacillota</taxon>
        <taxon>Clostridia</taxon>
        <taxon>Eubacteriales</taxon>
        <taxon>Oscillospiraceae</taxon>
        <taxon>Papillibacter</taxon>
    </lineage>
</organism>
<sequence length="308" mass="32958">MGKLAFVFSGQGAQYPGMGKELYDLSPAARKIYDMADGIRPGTSRQCFEGTKEELSRTLNTQPCLFVTDLAAAAVLGEAGAVPDGAAGYSLGEIAALAFCKVLSYEDAFRLVIRRAEWMDECAQREKGAMLAVLKLKNEEVEELCRKAEDVYPSNYNCEGQLVASGTEEGARRLEQLVKAAGGRSMRLPVSGAFHTPLMAPAAEKLAAVLEGLRLSEPQIPLYSNVTALPYAGDLSNLIVKQVKLPVLWQKTVENMAADGYDAFVEAGPGKTLSGFIGRISPASRTAGTDGAEAFQGALRLLAEVRRA</sequence>
<dbReference type="OrthoDB" id="9805460at2"/>
<dbReference type="PANTHER" id="PTHR42681:SF1">
    <property type="entry name" value="MALONYL-COA-ACYL CARRIER PROTEIN TRANSACYLASE, MITOCHONDRIAL"/>
    <property type="match status" value="1"/>
</dbReference>
<keyword evidence="2 4" id="KW-0012">Acyltransferase</keyword>
<dbReference type="PIRSF" id="PIRSF000446">
    <property type="entry name" value="Mct"/>
    <property type="match status" value="1"/>
</dbReference>
<feature type="active site" evidence="5">
    <location>
        <position position="195"/>
    </location>
</feature>
<dbReference type="Gene3D" id="3.40.366.10">
    <property type="entry name" value="Malonyl-Coenzyme A Acyl Carrier Protein, domain 2"/>
    <property type="match status" value="1"/>
</dbReference>
<keyword evidence="8" id="KW-1185">Reference proteome</keyword>
<dbReference type="SMART" id="SM00827">
    <property type="entry name" value="PKS_AT"/>
    <property type="match status" value="1"/>
</dbReference>
<dbReference type="InterPro" id="IPR001227">
    <property type="entry name" value="Ac_transferase_dom_sf"/>
</dbReference>
<evidence type="ECO:0000256" key="1">
    <source>
        <dbReference type="ARBA" id="ARBA00022679"/>
    </source>
</evidence>
<dbReference type="AlphaFoldDB" id="A0A1W2AHC4"/>
<evidence type="ECO:0000313" key="8">
    <source>
        <dbReference type="Proteomes" id="UP000192790"/>
    </source>
</evidence>
<comment type="catalytic activity">
    <reaction evidence="3 4">
        <text>holo-[ACP] + malonyl-CoA = malonyl-[ACP] + CoA</text>
        <dbReference type="Rhea" id="RHEA:41792"/>
        <dbReference type="Rhea" id="RHEA-COMP:9623"/>
        <dbReference type="Rhea" id="RHEA-COMP:9685"/>
        <dbReference type="ChEBI" id="CHEBI:57287"/>
        <dbReference type="ChEBI" id="CHEBI:57384"/>
        <dbReference type="ChEBI" id="CHEBI:64479"/>
        <dbReference type="ChEBI" id="CHEBI:78449"/>
        <dbReference type="EC" id="2.3.1.39"/>
    </reaction>
</comment>
<dbReference type="InterPro" id="IPR014043">
    <property type="entry name" value="Acyl_transferase_dom"/>
</dbReference>
<dbReference type="InterPro" id="IPR050858">
    <property type="entry name" value="Mal-CoA-ACP_Trans/PKS_FabD"/>
</dbReference>
<feature type="domain" description="Malonyl-CoA:ACP transacylase (MAT)" evidence="6">
    <location>
        <begin position="7"/>
        <end position="301"/>
    </location>
</feature>
<dbReference type="PANTHER" id="PTHR42681">
    <property type="entry name" value="MALONYL-COA-ACYL CARRIER PROTEIN TRANSACYLASE, MITOCHONDRIAL"/>
    <property type="match status" value="1"/>
</dbReference>
<dbReference type="SUPFAM" id="SSF52151">
    <property type="entry name" value="FabD/lysophospholipase-like"/>
    <property type="match status" value="1"/>
</dbReference>
<evidence type="ECO:0000256" key="2">
    <source>
        <dbReference type="ARBA" id="ARBA00023315"/>
    </source>
</evidence>
<dbReference type="InterPro" id="IPR016036">
    <property type="entry name" value="Malonyl_transacylase_ACP-bd"/>
</dbReference>
<evidence type="ECO:0000256" key="4">
    <source>
        <dbReference type="PIRNR" id="PIRNR000446"/>
    </source>
</evidence>
<dbReference type="GO" id="GO:0005829">
    <property type="term" value="C:cytosol"/>
    <property type="evidence" value="ECO:0007669"/>
    <property type="project" value="TreeGrafter"/>
</dbReference>
<evidence type="ECO:0000256" key="3">
    <source>
        <dbReference type="ARBA" id="ARBA00048462"/>
    </source>
</evidence>
<comment type="similarity">
    <text evidence="4">Belongs to the fabD family.</text>
</comment>
<feature type="active site" evidence="5">
    <location>
        <position position="90"/>
    </location>
</feature>
<dbReference type="InterPro" id="IPR016035">
    <property type="entry name" value="Acyl_Trfase/lysoPLipase"/>
</dbReference>
<evidence type="ECO:0000259" key="6">
    <source>
        <dbReference type="SMART" id="SM00827"/>
    </source>
</evidence>
<evidence type="ECO:0000256" key="5">
    <source>
        <dbReference type="PIRSR" id="PIRSR000446-1"/>
    </source>
</evidence>
<accession>A0A1W2AHC4</accession>